<sequence>MSLLYTLWLLSLFWSKPYSRTSVTGAKAASALITKHNSVPLIPPVESFPTPSEAQLHCDEVGEEAWRAALLIVAQHPANVYVVAVRNQVDEHVHHSWTTGNINDVQQTLHVLRVGQFFKRSIQPPSGPQYDPVQNPLITRSIMFELTTHMLMFETTDYAFTKSTTVVLGSAELCPVRGSCSAHCTALEIYQRPMHICRAVLGNDVVLLHILPLRCESCEAKTRSRTRGFSRRSWPHVLPSVVWLPLCSDRVLDRQNVRQTFVADIPSNSHIILRLPSPLHLSTGWTAVAGPLPLQPPAERKKKSPLPLRNAVSSPRWHLPPSLLQSRNNNNSSDTLDQVKGEPRRMLVPLYTTPASPSLPQCSEIASRRLEASLKPLRHVTAVSPAPIFPYLCNPQPQSYPSNITSIVAEHHVTVGSSSVRYAVNGWCCVSNALRSSPISKNAPAARGLPGDARGPATRGDVRVEKAELRQERQGPSILLEPRSLETANHDAACSQAHACRLCKLLADSMKRLLELFLLKKIPTLNCRNQDAEFSFRDEVQVSPEFSVTTVQWLDCSPPTEADQILRVRIVPDDTANWRGGGFGDLPFSPPLHYGAAPYSSQFTLIGSRDLDVKSHPNLPTPLSTLVTISTLVIGPRSSTPCLRNGVPIEAGTRTHLLLEVSEWDGRRAFKVKKRGSDTGDTNTHAYRLIGPTRKARTPYVVPTCRNSPTGSRICRRAACETRGSQLKARLAASHRTYRRKPEATSPRRPCDARATSQSSTAFLGDCVGRSSLPSGRRC</sequence>
<keyword evidence="2" id="KW-0732">Signal</keyword>
<protein>
    <submittedName>
        <fullName evidence="3">Uncharacterized protein</fullName>
    </submittedName>
</protein>
<accession>A0ABQ9GAD0</accession>
<dbReference type="EMBL" id="JARBHB010000014">
    <property type="protein sequence ID" value="KAJ8868466.1"/>
    <property type="molecule type" value="Genomic_DNA"/>
</dbReference>
<keyword evidence="4" id="KW-1185">Reference proteome</keyword>
<dbReference type="Proteomes" id="UP001159363">
    <property type="component" value="Chromosome 13"/>
</dbReference>
<feature type="chain" id="PRO_5045868658" evidence="2">
    <location>
        <begin position="20"/>
        <end position="779"/>
    </location>
</feature>
<evidence type="ECO:0000256" key="2">
    <source>
        <dbReference type="SAM" id="SignalP"/>
    </source>
</evidence>
<feature type="compositionally biased region" description="Low complexity" evidence="1">
    <location>
        <begin position="319"/>
        <end position="333"/>
    </location>
</feature>
<gene>
    <name evidence="3" type="ORF">PR048_029994</name>
</gene>
<evidence type="ECO:0000313" key="3">
    <source>
        <dbReference type="EMBL" id="KAJ8868466.1"/>
    </source>
</evidence>
<feature type="region of interest" description="Disordered" evidence="1">
    <location>
        <begin position="731"/>
        <end position="757"/>
    </location>
</feature>
<feature type="region of interest" description="Disordered" evidence="1">
    <location>
        <begin position="293"/>
        <end position="341"/>
    </location>
</feature>
<feature type="signal peptide" evidence="2">
    <location>
        <begin position="1"/>
        <end position="19"/>
    </location>
</feature>
<evidence type="ECO:0000256" key="1">
    <source>
        <dbReference type="SAM" id="MobiDB-lite"/>
    </source>
</evidence>
<proteinExistence type="predicted"/>
<comment type="caution">
    <text evidence="3">The sequence shown here is derived from an EMBL/GenBank/DDBJ whole genome shotgun (WGS) entry which is preliminary data.</text>
</comment>
<organism evidence="3 4">
    <name type="scientific">Dryococelus australis</name>
    <dbReference type="NCBI Taxonomy" id="614101"/>
    <lineage>
        <taxon>Eukaryota</taxon>
        <taxon>Metazoa</taxon>
        <taxon>Ecdysozoa</taxon>
        <taxon>Arthropoda</taxon>
        <taxon>Hexapoda</taxon>
        <taxon>Insecta</taxon>
        <taxon>Pterygota</taxon>
        <taxon>Neoptera</taxon>
        <taxon>Polyneoptera</taxon>
        <taxon>Phasmatodea</taxon>
        <taxon>Verophasmatodea</taxon>
        <taxon>Anareolatae</taxon>
        <taxon>Phasmatidae</taxon>
        <taxon>Eurycanthinae</taxon>
        <taxon>Dryococelus</taxon>
    </lineage>
</organism>
<name>A0ABQ9GAD0_9NEOP</name>
<feature type="region of interest" description="Disordered" evidence="1">
    <location>
        <begin position="440"/>
        <end position="461"/>
    </location>
</feature>
<evidence type="ECO:0000313" key="4">
    <source>
        <dbReference type="Proteomes" id="UP001159363"/>
    </source>
</evidence>
<reference evidence="3 4" key="1">
    <citation type="submission" date="2023-02" db="EMBL/GenBank/DDBJ databases">
        <title>LHISI_Scaffold_Assembly.</title>
        <authorList>
            <person name="Stuart O.P."/>
            <person name="Cleave R."/>
            <person name="Magrath M.J.L."/>
            <person name="Mikheyev A.S."/>
        </authorList>
    </citation>
    <scope>NUCLEOTIDE SEQUENCE [LARGE SCALE GENOMIC DNA]</scope>
    <source>
        <strain evidence="3">Daus_M_001</strain>
        <tissue evidence="3">Leg muscle</tissue>
    </source>
</reference>